<sequence length="512" mass="55840">MIRKALEPNTPASPLRRSRPWLAVAATLYLPGMAGAADVVLPRIDVVGEDTAARRLIPGAVTVISKESLELTQPLSTEAALKAVPGVVIKPEEESAVVANIGIRGLSAADYKTLILEDGVPVAPGLFVGNGRYYNPRIQRMESIEVLKGAASLRYGPNTIGGVINYKTRTPEPGVSLSGRVGSHGYKEATVEAGGRSPSGDALAGLAFTEARSDGFQHKGFEMQDLMLKGGMAIGDDQWLGAKFTHYENDANISYRGVFVDAFRAGARFNPAPDDWFLTERNSFDINHEWHINADASLNTLLYWSEMNRDYWRFGTVRGAPTKVVDGLTQWNFGDSVNGNNRAFERLGLDSRLNLRHDSFGMRNETEFGIRVMDEEMIDQTIQATRATPRTGAIAKDVVDSATSYAFFAQNRFIVDDRLAITPGVRVERYEQTRLDRRKPEAEGNRAGTSNTEVMPGVGVTFQAAPMAQLYGGIYKAFGPALNGDALDGLQDQQLEAERSTNFEIGVRGAGE</sequence>
<evidence type="ECO:0000256" key="1">
    <source>
        <dbReference type="ARBA" id="ARBA00004571"/>
    </source>
</evidence>
<evidence type="ECO:0000256" key="9">
    <source>
        <dbReference type="ARBA" id="ARBA00023237"/>
    </source>
</evidence>
<feature type="domain" description="TonB-dependent receptor-like beta-barrel" evidence="13">
    <location>
        <begin position="235"/>
        <end position="508"/>
    </location>
</feature>
<comment type="subcellular location">
    <subcellularLocation>
        <location evidence="1 10">Cell outer membrane</location>
        <topology evidence="1 10">Multi-pass membrane protein</topology>
    </subcellularLocation>
</comment>
<evidence type="ECO:0000259" key="13">
    <source>
        <dbReference type="Pfam" id="PF00593"/>
    </source>
</evidence>
<dbReference type="InterPro" id="IPR037066">
    <property type="entry name" value="Plug_dom_sf"/>
</dbReference>
<keyword evidence="5 10" id="KW-0812">Transmembrane</keyword>
<gene>
    <name evidence="15" type="ORF">GX576_01795</name>
</gene>
<evidence type="ECO:0000313" key="16">
    <source>
        <dbReference type="Proteomes" id="UP000536534"/>
    </source>
</evidence>
<keyword evidence="3 10" id="KW-0813">Transport</keyword>
<evidence type="ECO:0000256" key="3">
    <source>
        <dbReference type="ARBA" id="ARBA00022448"/>
    </source>
</evidence>
<evidence type="ECO:0000256" key="11">
    <source>
        <dbReference type="RuleBase" id="RU003357"/>
    </source>
</evidence>
<dbReference type="Gene3D" id="2.40.170.20">
    <property type="entry name" value="TonB-dependent receptor, beta-barrel domain"/>
    <property type="match status" value="1"/>
</dbReference>
<dbReference type="PANTHER" id="PTHR30442:SF0">
    <property type="entry name" value="FE(3+) DICITRATE TRANSPORT PROTEIN FECA"/>
    <property type="match status" value="1"/>
</dbReference>
<feature type="non-terminal residue" evidence="15">
    <location>
        <position position="512"/>
    </location>
</feature>
<evidence type="ECO:0000256" key="12">
    <source>
        <dbReference type="SAM" id="SignalP"/>
    </source>
</evidence>
<dbReference type="InterPro" id="IPR039426">
    <property type="entry name" value="TonB-dep_rcpt-like"/>
</dbReference>
<dbReference type="GO" id="GO:0009279">
    <property type="term" value="C:cell outer membrane"/>
    <property type="evidence" value="ECO:0007669"/>
    <property type="project" value="UniProtKB-SubCell"/>
</dbReference>
<proteinExistence type="inferred from homology"/>
<keyword evidence="9 10" id="KW-0998">Cell outer membrane</keyword>
<evidence type="ECO:0000256" key="4">
    <source>
        <dbReference type="ARBA" id="ARBA00022452"/>
    </source>
</evidence>
<feature type="domain" description="TonB-dependent receptor plug" evidence="14">
    <location>
        <begin position="56"/>
        <end position="163"/>
    </location>
</feature>
<dbReference type="Proteomes" id="UP000536534">
    <property type="component" value="Unassembled WGS sequence"/>
</dbReference>
<feature type="chain" id="PRO_5030810222" evidence="12">
    <location>
        <begin position="37"/>
        <end position="512"/>
    </location>
</feature>
<keyword evidence="4 10" id="KW-1134">Transmembrane beta strand</keyword>
<dbReference type="SUPFAM" id="SSF56935">
    <property type="entry name" value="Porins"/>
    <property type="match status" value="1"/>
</dbReference>
<dbReference type="InterPro" id="IPR036942">
    <property type="entry name" value="Beta-barrel_TonB_sf"/>
</dbReference>
<keyword evidence="8 15" id="KW-0675">Receptor</keyword>
<evidence type="ECO:0000256" key="8">
    <source>
        <dbReference type="ARBA" id="ARBA00023170"/>
    </source>
</evidence>
<comment type="caution">
    <text evidence="15">The sequence shown here is derived from an EMBL/GenBank/DDBJ whole genome shotgun (WGS) entry which is preliminary data.</text>
</comment>
<comment type="similarity">
    <text evidence="2 10 11">Belongs to the TonB-dependent receptor family.</text>
</comment>
<evidence type="ECO:0000256" key="6">
    <source>
        <dbReference type="ARBA" id="ARBA00023077"/>
    </source>
</evidence>
<dbReference type="GO" id="GO:0033214">
    <property type="term" value="P:siderophore-iron import into cell"/>
    <property type="evidence" value="ECO:0007669"/>
    <property type="project" value="TreeGrafter"/>
</dbReference>
<dbReference type="AlphaFoldDB" id="A0A7X7LTV3"/>
<dbReference type="PROSITE" id="PS52016">
    <property type="entry name" value="TONB_DEPENDENT_REC_3"/>
    <property type="match status" value="1"/>
</dbReference>
<organism evidence="15 16">
    <name type="scientific">Thauera phenolivorans</name>
    <dbReference type="NCBI Taxonomy" id="1792543"/>
    <lineage>
        <taxon>Bacteria</taxon>
        <taxon>Pseudomonadati</taxon>
        <taxon>Pseudomonadota</taxon>
        <taxon>Betaproteobacteria</taxon>
        <taxon>Rhodocyclales</taxon>
        <taxon>Zoogloeaceae</taxon>
        <taxon>Thauera</taxon>
    </lineage>
</organism>
<evidence type="ECO:0000256" key="10">
    <source>
        <dbReference type="PROSITE-ProRule" id="PRU01360"/>
    </source>
</evidence>
<dbReference type="InterPro" id="IPR012910">
    <property type="entry name" value="Plug_dom"/>
</dbReference>
<evidence type="ECO:0000256" key="2">
    <source>
        <dbReference type="ARBA" id="ARBA00009810"/>
    </source>
</evidence>
<evidence type="ECO:0000313" key="15">
    <source>
        <dbReference type="EMBL" id="NLF53139.1"/>
    </source>
</evidence>
<dbReference type="Pfam" id="PF07715">
    <property type="entry name" value="Plug"/>
    <property type="match status" value="1"/>
</dbReference>
<keyword evidence="6 11" id="KW-0798">TonB box</keyword>
<evidence type="ECO:0000256" key="5">
    <source>
        <dbReference type="ARBA" id="ARBA00022692"/>
    </source>
</evidence>
<protein>
    <submittedName>
        <fullName evidence="15">TonB-dependent receptor</fullName>
    </submittedName>
</protein>
<evidence type="ECO:0000256" key="7">
    <source>
        <dbReference type="ARBA" id="ARBA00023136"/>
    </source>
</evidence>
<dbReference type="EMBL" id="JAAYYV010000047">
    <property type="protein sequence ID" value="NLF53139.1"/>
    <property type="molecule type" value="Genomic_DNA"/>
</dbReference>
<dbReference type="Pfam" id="PF00593">
    <property type="entry name" value="TonB_dep_Rec_b-barrel"/>
    <property type="match status" value="1"/>
</dbReference>
<keyword evidence="12" id="KW-0732">Signal</keyword>
<feature type="signal peptide" evidence="12">
    <location>
        <begin position="1"/>
        <end position="36"/>
    </location>
</feature>
<name>A0A7X7LTV3_9RHOO</name>
<evidence type="ECO:0000259" key="14">
    <source>
        <dbReference type="Pfam" id="PF07715"/>
    </source>
</evidence>
<keyword evidence="7 10" id="KW-0472">Membrane</keyword>
<reference evidence="15 16" key="1">
    <citation type="journal article" date="2020" name="Biotechnol. Biofuels">
        <title>New insights from the biogas microbiome by comprehensive genome-resolved metagenomics of nearly 1600 species originating from multiple anaerobic digesters.</title>
        <authorList>
            <person name="Campanaro S."/>
            <person name="Treu L."/>
            <person name="Rodriguez-R L.M."/>
            <person name="Kovalovszki A."/>
            <person name="Ziels R.M."/>
            <person name="Maus I."/>
            <person name="Zhu X."/>
            <person name="Kougias P.G."/>
            <person name="Basile A."/>
            <person name="Luo G."/>
            <person name="Schluter A."/>
            <person name="Konstantinidis K.T."/>
            <person name="Angelidaki I."/>
        </authorList>
    </citation>
    <scope>NUCLEOTIDE SEQUENCE [LARGE SCALE GENOMIC DNA]</scope>
    <source>
        <strain evidence="15">AS06rmzACSIP_256</strain>
    </source>
</reference>
<dbReference type="Gene3D" id="2.170.130.10">
    <property type="entry name" value="TonB-dependent receptor, plug domain"/>
    <property type="match status" value="1"/>
</dbReference>
<dbReference type="InterPro" id="IPR000531">
    <property type="entry name" value="Beta-barrel_TonB"/>
</dbReference>
<dbReference type="PANTHER" id="PTHR30442">
    <property type="entry name" value="IRON III DICITRATE TRANSPORT PROTEIN FECA"/>
    <property type="match status" value="1"/>
</dbReference>
<accession>A0A7X7LTV3</accession>